<keyword evidence="18" id="KW-1185">Reference proteome</keyword>
<dbReference type="UniPathway" id="UPA00143"/>
<comment type="pathway">
    <text evidence="3 15">Protein modification; protein ubiquitination.</text>
</comment>
<dbReference type="Pfam" id="PF23009">
    <property type="entry name" value="UBC_like"/>
    <property type="match status" value="1"/>
</dbReference>
<evidence type="ECO:0000313" key="17">
    <source>
        <dbReference type="EMBL" id="OMJ91494.1"/>
    </source>
</evidence>
<organism evidence="17 18">
    <name type="scientific">Stentor coeruleus</name>
    <dbReference type="NCBI Taxonomy" id="5963"/>
    <lineage>
        <taxon>Eukaryota</taxon>
        <taxon>Sar</taxon>
        <taxon>Alveolata</taxon>
        <taxon>Ciliophora</taxon>
        <taxon>Postciliodesmatophora</taxon>
        <taxon>Heterotrichea</taxon>
        <taxon>Heterotrichida</taxon>
        <taxon>Stentoridae</taxon>
        <taxon>Stentor</taxon>
    </lineage>
</organism>
<reference evidence="17 18" key="1">
    <citation type="submission" date="2016-11" db="EMBL/GenBank/DDBJ databases">
        <title>The macronuclear genome of Stentor coeruleus: a giant cell with tiny introns.</title>
        <authorList>
            <person name="Slabodnick M."/>
            <person name="Ruby J.G."/>
            <person name="Reiff S.B."/>
            <person name="Swart E.C."/>
            <person name="Gosai S."/>
            <person name="Prabakaran S."/>
            <person name="Witkowska E."/>
            <person name="Larue G.E."/>
            <person name="Fisher S."/>
            <person name="Freeman R.M."/>
            <person name="Gunawardena J."/>
            <person name="Chu W."/>
            <person name="Stover N.A."/>
            <person name="Gregory B.D."/>
            <person name="Nowacki M."/>
            <person name="Derisi J."/>
            <person name="Roy S.W."/>
            <person name="Marshall W.F."/>
            <person name="Sood P."/>
        </authorList>
    </citation>
    <scope>NUCLEOTIDE SEQUENCE [LARGE SCALE GENOMIC DNA]</scope>
    <source>
        <strain evidence="17">WM001</strain>
    </source>
</reference>
<keyword evidence="8 15" id="KW-0808">Transferase</keyword>
<evidence type="ECO:0000256" key="5">
    <source>
        <dbReference type="ARBA" id="ARBA00012483"/>
    </source>
</evidence>
<evidence type="ECO:0000256" key="10">
    <source>
        <dbReference type="ARBA" id="ARBA00022737"/>
    </source>
</evidence>
<dbReference type="GO" id="GO:0005829">
    <property type="term" value="C:cytosol"/>
    <property type="evidence" value="ECO:0007669"/>
    <property type="project" value="UniProtKB-SubCell"/>
</dbReference>
<dbReference type="GO" id="GO:1990116">
    <property type="term" value="P:ribosome-associated ubiquitin-dependent protein catabolic process"/>
    <property type="evidence" value="ECO:0007669"/>
    <property type="project" value="UniProtKB-UniRule"/>
</dbReference>
<evidence type="ECO:0000256" key="12">
    <source>
        <dbReference type="ARBA" id="ARBA00022786"/>
    </source>
</evidence>
<dbReference type="EMBL" id="MPUH01000080">
    <property type="protein sequence ID" value="OMJ91494.1"/>
    <property type="molecule type" value="Genomic_DNA"/>
</dbReference>
<evidence type="ECO:0000256" key="8">
    <source>
        <dbReference type="ARBA" id="ARBA00022679"/>
    </source>
</evidence>
<dbReference type="InterPro" id="IPR013083">
    <property type="entry name" value="Znf_RING/FYVE/PHD"/>
</dbReference>
<accession>A0A1R2CR57</accession>
<evidence type="ECO:0000256" key="15">
    <source>
        <dbReference type="RuleBase" id="RU367090"/>
    </source>
</evidence>
<evidence type="ECO:0000256" key="1">
    <source>
        <dbReference type="ARBA" id="ARBA00000900"/>
    </source>
</evidence>
<keyword evidence="10" id="KW-0677">Repeat</keyword>
<dbReference type="SUPFAM" id="SSF57850">
    <property type="entry name" value="RING/U-box"/>
    <property type="match status" value="1"/>
</dbReference>
<keyword evidence="12 15" id="KW-0833">Ubl conjugation pathway</keyword>
<dbReference type="EC" id="2.3.2.27" evidence="5 15"/>
<dbReference type="PANTHER" id="PTHR12389:SF0">
    <property type="entry name" value="E3 UBIQUITIN-PROTEIN LIGASE LISTERIN"/>
    <property type="match status" value="1"/>
</dbReference>
<dbReference type="GO" id="GO:0008270">
    <property type="term" value="F:zinc ion binding"/>
    <property type="evidence" value="ECO:0007669"/>
    <property type="project" value="UniProtKB-KW"/>
</dbReference>
<comment type="similarity">
    <text evidence="4 15">Belongs to the LTN1 family.</text>
</comment>
<comment type="subcellular location">
    <subcellularLocation>
        <location evidence="2">Cytoplasm</location>
        <location evidence="2">Cytosol</location>
    </subcellularLocation>
</comment>
<dbReference type="CDD" id="cd16491">
    <property type="entry name" value="RING-CH-C4HC3_LTN1"/>
    <property type="match status" value="1"/>
</dbReference>
<dbReference type="InterPro" id="IPR054476">
    <property type="entry name" value="Ltn1_N"/>
</dbReference>
<keyword evidence="7" id="KW-0963">Cytoplasm</keyword>
<dbReference type="GO" id="GO:0072344">
    <property type="term" value="P:rescue of stalled ribosome"/>
    <property type="evidence" value="ECO:0007669"/>
    <property type="project" value="UniProtKB-UniRule"/>
</dbReference>
<dbReference type="Gene3D" id="3.30.40.10">
    <property type="entry name" value="Zinc/RING finger domain, C3HC4 (zinc finger)"/>
    <property type="match status" value="1"/>
</dbReference>
<protein>
    <recommendedName>
        <fullName evidence="6 15">E3 ubiquitin-protein ligase listerin</fullName>
        <ecNumber evidence="5 15">2.3.2.27</ecNumber>
    </recommendedName>
    <alternativeName>
        <fullName evidence="15">RING-type E3 ubiquitin transferase listerin</fullName>
    </alternativeName>
</protein>
<comment type="caution">
    <text evidence="17">The sequence shown here is derived from an EMBL/GenBank/DDBJ whole genome shotgun (WGS) entry which is preliminary data.</text>
</comment>
<feature type="domain" description="RING-type" evidence="16">
    <location>
        <begin position="1389"/>
        <end position="1436"/>
    </location>
</feature>
<dbReference type="GO" id="GO:0061630">
    <property type="term" value="F:ubiquitin protein ligase activity"/>
    <property type="evidence" value="ECO:0007669"/>
    <property type="project" value="UniProtKB-UniRule"/>
</dbReference>
<name>A0A1R2CR57_9CILI</name>
<dbReference type="PANTHER" id="PTHR12389">
    <property type="entry name" value="ZINC FINGER PROTEIN 294"/>
    <property type="match status" value="1"/>
</dbReference>
<dbReference type="InterPro" id="IPR011989">
    <property type="entry name" value="ARM-like"/>
</dbReference>
<keyword evidence="13 15" id="KW-0862">Zinc</keyword>
<keyword evidence="9 15" id="KW-0479">Metal-binding</keyword>
<dbReference type="InterPro" id="IPR039795">
    <property type="entry name" value="LTN1/Rkr1"/>
</dbReference>
<evidence type="ECO:0000256" key="11">
    <source>
        <dbReference type="ARBA" id="ARBA00022771"/>
    </source>
</evidence>
<evidence type="ECO:0000256" key="4">
    <source>
        <dbReference type="ARBA" id="ARBA00007997"/>
    </source>
</evidence>
<evidence type="ECO:0000256" key="6">
    <source>
        <dbReference type="ARBA" id="ARBA00017157"/>
    </source>
</evidence>
<comment type="subunit">
    <text evidence="15">Component of the ribosome quality control complex (RQC).</text>
</comment>
<dbReference type="InterPro" id="IPR039804">
    <property type="entry name" value="RING-CH-C4HC3_LTN1"/>
</dbReference>
<dbReference type="InterPro" id="IPR054477">
    <property type="entry name" value="LTN1_E3_ligase_6th"/>
</dbReference>
<dbReference type="SUPFAM" id="SSF48371">
    <property type="entry name" value="ARM repeat"/>
    <property type="match status" value="1"/>
</dbReference>
<dbReference type="FunFam" id="3.30.40.10:FF:000038">
    <property type="entry name" value="E3 ubiquitin-protein ligase listerin"/>
    <property type="match status" value="1"/>
</dbReference>
<dbReference type="OrthoDB" id="313594at2759"/>
<evidence type="ECO:0000256" key="13">
    <source>
        <dbReference type="ARBA" id="ARBA00022833"/>
    </source>
</evidence>
<evidence type="ECO:0000259" key="16">
    <source>
        <dbReference type="PROSITE" id="PS50089"/>
    </source>
</evidence>
<dbReference type="InterPro" id="IPR001841">
    <property type="entry name" value="Znf_RING"/>
</dbReference>
<dbReference type="PROSITE" id="PS50089">
    <property type="entry name" value="ZF_RING_2"/>
    <property type="match status" value="1"/>
</dbReference>
<dbReference type="Pfam" id="PF22999">
    <property type="entry name" value="LTN1_E3_ligase_6th"/>
    <property type="match status" value="1"/>
</dbReference>
<keyword evidence="11 14" id="KW-0863">Zinc-finger</keyword>
<proteinExistence type="inferred from homology"/>
<dbReference type="Gene3D" id="1.25.10.10">
    <property type="entry name" value="Leucine-rich Repeat Variant"/>
    <property type="match status" value="1"/>
</dbReference>
<dbReference type="InterPro" id="IPR016024">
    <property type="entry name" value="ARM-type_fold"/>
</dbReference>
<dbReference type="GO" id="GO:0043023">
    <property type="term" value="F:ribosomal large subunit binding"/>
    <property type="evidence" value="ECO:0007669"/>
    <property type="project" value="TreeGrafter"/>
</dbReference>
<evidence type="ECO:0000256" key="7">
    <source>
        <dbReference type="ARBA" id="ARBA00022490"/>
    </source>
</evidence>
<dbReference type="Proteomes" id="UP000187209">
    <property type="component" value="Unassembled WGS sequence"/>
</dbReference>
<dbReference type="InterPro" id="IPR054478">
    <property type="entry name" value="LTN1_UBC"/>
</dbReference>
<comment type="catalytic activity">
    <reaction evidence="1 15">
        <text>S-ubiquitinyl-[E2 ubiquitin-conjugating enzyme]-L-cysteine + [acceptor protein]-L-lysine = [E2 ubiquitin-conjugating enzyme]-L-cysteine + N(6)-ubiquitinyl-[acceptor protein]-L-lysine.</text>
        <dbReference type="EC" id="2.3.2.27"/>
    </reaction>
</comment>
<evidence type="ECO:0000256" key="14">
    <source>
        <dbReference type="PROSITE-ProRule" id="PRU00175"/>
    </source>
</evidence>
<evidence type="ECO:0000256" key="9">
    <source>
        <dbReference type="ARBA" id="ARBA00022723"/>
    </source>
</evidence>
<evidence type="ECO:0000256" key="3">
    <source>
        <dbReference type="ARBA" id="ARBA00004906"/>
    </source>
</evidence>
<dbReference type="GO" id="GO:0016567">
    <property type="term" value="P:protein ubiquitination"/>
    <property type="evidence" value="ECO:0007669"/>
    <property type="project" value="UniProtKB-UniPathway"/>
</dbReference>
<evidence type="ECO:0000256" key="2">
    <source>
        <dbReference type="ARBA" id="ARBA00004514"/>
    </source>
</evidence>
<gene>
    <name evidence="17" type="ORF">SteCoe_5988</name>
</gene>
<comment type="function">
    <text evidence="15">E3 ubiquitin-protein ligase. Component of the ribosome quality control complex (RQC), a ribosome-associated complex that mediates ubiquitination and extraction of incompletely synthesized nascent chains for proteasomal degradation.</text>
</comment>
<sequence length="1441" mass="165628">MKKGQDSGINLFAGFSAAMASQDKSLYYSPESPYSETQYYELKNLIEKCAKKSQNTKTKALNKISEICESTKDFTLFIDLLPSWIFLFGKMIRYDMDKTVREGAFRVQALFFSKFKRNFVNYIQEIFTPLWLGRNDPCKEVAEMAKKAFSTAFPENKHVMVVEKCIEKYIKEVIPILNKELQESEELMERLMSCALLGIKDALVMSENVRQHCRVFLEQPKVWGFVEVAYRPLVRCAGLMCFDEFLGQGMISQDLLNVAVPTIFALIGEKNRLIQQVLWDKIIVSIMEKFPRFSTCVNVAKILSELAACASRAASGAGPSFYLAIVKVLSLIEKEKLQDKKSIESILSGIIKGLSSEEGSFHGTYALNAFYEVLLYLYYKVVNNKAFLETHFIDPVILYLNVNSKINATSYLLSVPKLLTQTLSFLESKDQFPDITKPITEILLKNLSDKTEATIYFIEDFSKNTQENHEKSKTLVCHILTSCYGQMSIELEGKLGFANQASIGKITIEDLGDVKNKLPFYSKLSQLLSNYAEPDAKIYDWWVKANNFSYPQELLLLLSQVLFVHPELWLRSVIFSLSDINSLIILMPENFENQLVKVTKTEDFVGVMKDILNRLESTDSLQILGKVSICLQRLVRKDMVLMDNLRESINRIIENLLGVLGMKNSVSENILNLSFAKIFELFSILHKKLDNTSAVLLGQYLAYHGYKTKLNDLWEVCKEIPIETLLPIINTCQTILKDQLLSSENWSSLIPIAKKLVSISHQPQQTIESFFTAEIFNNFYTCPNVWVLFDHLVIQTSIKILSSLEQNPWFLTKVLGFSLVPCINSNILLYSSLQKYVNSTCNPLINTKVQAHDLSFIENLLKELTQVSKSYKSFRAIQIKYLKIILQNDQDSSTWDQNELLSLFTFCMNNIQEDSEYTVLICDVVSIFKSVLSKDNYNQTLEKWRNLAFETYSEVPIRIYSACIPDDDLSSLPQDIQCLEKLIDQGLRPTDLSLALSIVRRGGFDQIPQLEKIELLVISILLEGNEVHEVLPYIQRLLSSPERLFNKDHLFELIINLPLHTKNLTPPQLLEISETFTRIFSIADENTDEESLYKILSEITSVNMSKSVYALLEYVYRQVEITRTRFQPIPEFASKLLSYVPNVQSEVMEGKTFSYILTWMLLIEKYRMEKYHRESKKEPLSEFMVCFKDLLENTPEIVTVFLTTLMGYLHDESELDSEFNVAWTDVLNEDSCAKLCCLAMFKFLSTFPSLGRNWWLGCDRFLSNSVQKIVKKLISPTILLQEIRNIENRQVEWKEKNLSIETSKAARNITAVFSKSEFTVQVSLQIPTDYPLSPPEPTVTKKVKISEDKVRRWLLSMVQLLQQENSSLLELLLAWKEHVERGLDGIEDCYICYYLVHPTDKSLPNLPCQVCQNKFHKLCIQKWFSSSHNATCPLCRNPFRS</sequence>
<evidence type="ECO:0000313" key="18">
    <source>
        <dbReference type="Proteomes" id="UP000187209"/>
    </source>
</evidence>
<dbReference type="GO" id="GO:1990112">
    <property type="term" value="C:RQC complex"/>
    <property type="evidence" value="ECO:0007669"/>
    <property type="project" value="UniProtKB-UniRule"/>
</dbReference>
<dbReference type="Pfam" id="PF22958">
    <property type="entry name" value="Ltn1_1st"/>
    <property type="match status" value="1"/>
</dbReference>